<dbReference type="Proteomes" id="UP000199331">
    <property type="component" value="Unassembled WGS sequence"/>
</dbReference>
<keyword evidence="3" id="KW-1003">Cell membrane</keyword>
<dbReference type="AlphaFoldDB" id="A0A1I5N012"/>
<keyword evidence="5 7" id="KW-1133">Transmembrane helix</keyword>
<feature type="transmembrane region" description="Helical" evidence="7">
    <location>
        <begin position="146"/>
        <end position="170"/>
    </location>
</feature>
<comment type="similarity">
    <text evidence="2">Belongs to the Rht family.</text>
</comment>
<keyword evidence="4 7" id="KW-0812">Transmembrane</keyword>
<sequence>MIGTETLLAFLIVTATTSIVPGPSMMFVMGQAIWRGPRSGWAALMGMQVGYFVWWAFAALGLGALASAYPLAFRLLAIAGVAYLAWLGIKAIRHSFHADEGEGEAPPRKVSNHAFRDGIAVAIGNPKSLVYMVAIIPPFVDPARSVPMQIVVLAVVALVADLVIGWLYIAAGKRLARLMERAATRVWIDRSIGIVFVLIAIAILVDLMGTQI</sequence>
<protein>
    <submittedName>
        <fullName evidence="8">Threonine/homoserine/homoserine lactone efflux protein</fullName>
    </submittedName>
</protein>
<feature type="transmembrane region" description="Helical" evidence="7">
    <location>
        <begin position="6"/>
        <end position="29"/>
    </location>
</feature>
<dbReference type="InterPro" id="IPR001123">
    <property type="entry name" value="LeuE-type"/>
</dbReference>
<dbReference type="PANTHER" id="PTHR30086">
    <property type="entry name" value="ARGININE EXPORTER PROTEIN ARGO"/>
    <property type="match status" value="1"/>
</dbReference>
<evidence type="ECO:0000313" key="8">
    <source>
        <dbReference type="EMBL" id="SFP15153.1"/>
    </source>
</evidence>
<evidence type="ECO:0000256" key="1">
    <source>
        <dbReference type="ARBA" id="ARBA00004651"/>
    </source>
</evidence>
<name>A0A1I5N012_9SPHN</name>
<evidence type="ECO:0000256" key="4">
    <source>
        <dbReference type="ARBA" id="ARBA00022692"/>
    </source>
</evidence>
<gene>
    <name evidence="8" type="ORF">SAMN04488060_1693</name>
</gene>
<evidence type="ECO:0000256" key="6">
    <source>
        <dbReference type="ARBA" id="ARBA00023136"/>
    </source>
</evidence>
<evidence type="ECO:0000256" key="7">
    <source>
        <dbReference type="SAM" id="Phobius"/>
    </source>
</evidence>
<feature type="transmembrane region" description="Helical" evidence="7">
    <location>
        <begin position="191"/>
        <end position="209"/>
    </location>
</feature>
<dbReference type="RefSeq" id="WP_177201842.1">
    <property type="nucleotide sequence ID" value="NZ_FOWZ01000002.1"/>
</dbReference>
<evidence type="ECO:0000313" key="9">
    <source>
        <dbReference type="Proteomes" id="UP000199331"/>
    </source>
</evidence>
<evidence type="ECO:0000256" key="2">
    <source>
        <dbReference type="ARBA" id="ARBA00007928"/>
    </source>
</evidence>
<dbReference type="Pfam" id="PF01810">
    <property type="entry name" value="LysE"/>
    <property type="match status" value="1"/>
</dbReference>
<feature type="transmembrane region" description="Helical" evidence="7">
    <location>
        <begin position="71"/>
        <end position="89"/>
    </location>
</feature>
<dbReference type="STRING" id="604088.SAMN04488060_1693"/>
<keyword evidence="9" id="KW-1185">Reference proteome</keyword>
<evidence type="ECO:0000256" key="3">
    <source>
        <dbReference type="ARBA" id="ARBA00022475"/>
    </source>
</evidence>
<dbReference type="PIRSF" id="PIRSF006324">
    <property type="entry name" value="LeuE"/>
    <property type="match status" value="1"/>
</dbReference>
<dbReference type="GO" id="GO:0042970">
    <property type="term" value="F:homoserine transmembrane transporter activity"/>
    <property type="evidence" value="ECO:0007669"/>
    <property type="project" value="TreeGrafter"/>
</dbReference>
<accession>A0A1I5N012</accession>
<evidence type="ECO:0000256" key="5">
    <source>
        <dbReference type="ARBA" id="ARBA00022989"/>
    </source>
</evidence>
<reference evidence="9" key="1">
    <citation type="submission" date="2016-10" db="EMBL/GenBank/DDBJ databases">
        <authorList>
            <person name="Varghese N."/>
            <person name="Submissions S."/>
        </authorList>
    </citation>
    <scope>NUCLEOTIDE SEQUENCE [LARGE SCALE GENOMIC DNA]</scope>
    <source>
        <strain evidence="9">CGMCC 1.7715</strain>
    </source>
</reference>
<feature type="transmembrane region" description="Helical" evidence="7">
    <location>
        <begin position="41"/>
        <end position="65"/>
    </location>
</feature>
<organism evidence="8 9">
    <name type="scientific">Qipengyuania nanhaisediminis</name>
    <dbReference type="NCBI Taxonomy" id="604088"/>
    <lineage>
        <taxon>Bacteria</taxon>
        <taxon>Pseudomonadati</taxon>
        <taxon>Pseudomonadota</taxon>
        <taxon>Alphaproteobacteria</taxon>
        <taxon>Sphingomonadales</taxon>
        <taxon>Erythrobacteraceae</taxon>
        <taxon>Qipengyuania</taxon>
    </lineage>
</organism>
<comment type="subcellular location">
    <subcellularLocation>
        <location evidence="1">Cell membrane</location>
        <topology evidence="1">Multi-pass membrane protein</topology>
    </subcellularLocation>
</comment>
<dbReference type="GO" id="GO:0005886">
    <property type="term" value="C:plasma membrane"/>
    <property type="evidence" value="ECO:0007669"/>
    <property type="project" value="UniProtKB-SubCell"/>
</dbReference>
<keyword evidence="6 7" id="KW-0472">Membrane</keyword>
<proteinExistence type="inferred from homology"/>
<dbReference type="PANTHER" id="PTHR30086:SF14">
    <property type="entry name" value="HOMOSERINE_HOMOSERINE LACTONE EFFLUX PROTEIN"/>
    <property type="match status" value="1"/>
</dbReference>
<dbReference type="EMBL" id="FOWZ01000002">
    <property type="protein sequence ID" value="SFP15153.1"/>
    <property type="molecule type" value="Genomic_DNA"/>
</dbReference>